<dbReference type="Gene3D" id="2.40.170.20">
    <property type="entry name" value="TonB-dependent receptor, beta-barrel domain"/>
    <property type="match status" value="1"/>
</dbReference>
<evidence type="ECO:0000259" key="16">
    <source>
        <dbReference type="SMART" id="SM00965"/>
    </source>
</evidence>
<proteinExistence type="inferred from homology"/>
<dbReference type="SMART" id="SM00965">
    <property type="entry name" value="STN"/>
    <property type="match status" value="1"/>
</dbReference>
<evidence type="ECO:0000256" key="4">
    <source>
        <dbReference type="ARBA" id="ARBA00022452"/>
    </source>
</evidence>
<dbReference type="STRING" id="1217721.HY57_00215"/>
<evidence type="ECO:0000256" key="7">
    <source>
        <dbReference type="ARBA" id="ARBA00022729"/>
    </source>
</evidence>
<keyword evidence="10 15" id="KW-0798">TonB box</keyword>
<dbReference type="AlphaFoldDB" id="A0A075JUK6"/>
<dbReference type="InterPro" id="IPR011662">
    <property type="entry name" value="Secretin/TonB_short_N"/>
</dbReference>
<evidence type="ECO:0000256" key="13">
    <source>
        <dbReference type="ARBA" id="ARBA00023237"/>
    </source>
</evidence>
<dbReference type="CDD" id="cd01347">
    <property type="entry name" value="ligand_gated_channel"/>
    <property type="match status" value="1"/>
</dbReference>
<feature type="domain" description="Secretin/TonB short N-terminal" evidence="16">
    <location>
        <begin position="50"/>
        <end position="101"/>
    </location>
</feature>
<dbReference type="PANTHER" id="PTHR32552:SF68">
    <property type="entry name" value="FERRICHROME OUTER MEMBRANE TRANSPORTER_PHAGE RECEPTOR"/>
    <property type="match status" value="1"/>
</dbReference>
<dbReference type="NCBIfam" id="TIGR01783">
    <property type="entry name" value="TonB-siderophor"/>
    <property type="match status" value="1"/>
</dbReference>
<evidence type="ECO:0000256" key="2">
    <source>
        <dbReference type="ARBA" id="ARBA00009810"/>
    </source>
</evidence>
<evidence type="ECO:0000256" key="6">
    <source>
        <dbReference type="ARBA" id="ARBA00022692"/>
    </source>
</evidence>
<evidence type="ECO:0000256" key="15">
    <source>
        <dbReference type="RuleBase" id="RU003357"/>
    </source>
</evidence>
<evidence type="ECO:0000256" key="14">
    <source>
        <dbReference type="PROSITE-ProRule" id="PRU01360"/>
    </source>
</evidence>
<evidence type="ECO:0000256" key="5">
    <source>
        <dbReference type="ARBA" id="ARBA00022496"/>
    </source>
</evidence>
<dbReference type="InterPro" id="IPR036942">
    <property type="entry name" value="Beta-barrel_TonB_sf"/>
</dbReference>
<dbReference type="Pfam" id="PF00593">
    <property type="entry name" value="TonB_dep_Rec_b-barrel"/>
    <property type="match status" value="1"/>
</dbReference>
<keyword evidence="4 14" id="KW-1134">Transmembrane beta strand</keyword>
<keyword evidence="9" id="KW-0406">Ion transport</keyword>
<dbReference type="InterPro" id="IPR012910">
    <property type="entry name" value="Plug_dom"/>
</dbReference>
<dbReference type="KEGG" id="dja:HY57_00215"/>
<accession>A0A075JUK6</accession>
<dbReference type="InterPro" id="IPR000531">
    <property type="entry name" value="Beta-barrel_TonB"/>
</dbReference>
<keyword evidence="18" id="KW-1185">Reference proteome</keyword>
<evidence type="ECO:0000256" key="1">
    <source>
        <dbReference type="ARBA" id="ARBA00004571"/>
    </source>
</evidence>
<keyword evidence="5" id="KW-0410">Iron transport</keyword>
<name>A0A075JUK6_9GAMM</name>
<evidence type="ECO:0000256" key="11">
    <source>
        <dbReference type="ARBA" id="ARBA00023136"/>
    </source>
</evidence>
<keyword evidence="8" id="KW-0408">Iron</keyword>
<evidence type="ECO:0000256" key="9">
    <source>
        <dbReference type="ARBA" id="ARBA00023065"/>
    </source>
</evidence>
<reference evidence="17 18" key="1">
    <citation type="submission" date="2014-07" db="EMBL/GenBank/DDBJ databases">
        <title>Complete Genome Sequence of Dyella japonica Strain A8 Isolated from Malaysian Tropical Soil.</title>
        <authorList>
            <person name="Hui R.K.H."/>
            <person name="Chen J.-W."/>
            <person name="Chan K.-G."/>
            <person name="Leung F.C.C."/>
        </authorList>
    </citation>
    <scope>NUCLEOTIDE SEQUENCE [LARGE SCALE GENOMIC DNA]</scope>
    <source>
        <strain evidence="17 18">A8</strain>
    </source>
</reference>
<dbReference type="GO" id="GO:0015891">
    <property type="term" value="P:siderophore transport"/>
    <property type="evidence" value="ECO:0007669"/>
    <property type="project" value="InterPro"/>
</dbReference>
<dbReference type="GO" id="GO:0038023">
    <property type="term" value="F:signaling receptor activity"/>
    <property type="evidence" value="ECO:0007669"/>
    <property type="project" value="InterPro"/>
</dbReference>
<keyword evidence="11 14" id="KW-0472">Membrane</keyword>
<dbReference type="HOGENOM" id="CLU_008287_9_0_6"/>
<keyword evidence="3 14" id="KW-0813">Transport</keyword>
<keyword evidence="13 14" id="KW-0998">Cell outer membrane</keyword>
<dbReference type="EMBL" id="CP008884">
    <property type="protein sequence ID" value="AIF45796.1"/>
    <property type="molecule type" value="Genomic_DNA"/>
</dbReference>
<comment type="similarity">
    <text evidence="2 14 15">Belongs to the TonB-dependent receptor family.</text>
</comment>
<dbReference type="GO" id="GO:0015344">
    <property type="term" value="F:siderophore uptake transmembrane transporter activity"/>
    <property type="evidence" value="ECO:0007669"/>
    <property type="project" value="TreeGrafter"/>
</dbReference>
<dbReference type="Pfam" id="PF07715">
    <property type="entry name" value="Plug"/>
    <property type="match status" value="1"/>
</dbReference>
<dbReference type="SUPFAM" id="SSF56935">
    <property type="entry name" value="Porins"/>
    <property type="match status" value="1"/>
</dbReference>
<comment type="subcellular location">
    <subcellularLocation>
        <location evidence="1 14">Cell outer membrane</location>
        <topology evidence="1 14">Multi-pass membrane protein</topology>
    </subcellularLocation>
</comment>
<dbReference type="PROSITE" id="PS52016">
    <property type="entry name" value="TONB_DEPENDENT_REC_3"/>
    <property type="match status" value="1"/>
</dbReference>
<dbReference type="Gene3D" id="3.55.50.30">
    <property type="match status" value="1"/>
</dbReference>
<evidence type="ECO:0000256" key="10">
    <source>
        <dbReference type="ARBA" id="ARBA00023077"/>
    </source>
</evidence>
<evidence type="ECO:0000313" key="17">
    <source>
        <dbReference type="EMBL" id="AIF45796.1"/>
    </source>
</evidence>
<dbReference type="PANTHER" id="PTHR32552">
    <property type="entry name" value="FERRICHROME IRON RECEPTOR-RELATED"/>
    <property type="match status" value="1"/>
</dbReference>
<evidence type="ECO:0000256" key="8">
    <source>
        <dbReference type="ARBA" id="ARBA00023004"/>
    </source>
</evidence>
<dbReference type="InterPro" id="IPR010105">
    <property type="entry name" value="TonB_sidphr_rcpt"/>
</dbReference>
<dbReference type="PATRIC" id="fig|1217721.7.peg.44"/>
<keyword evidence="12" id="KW-0675">Receptor</keyword>
<sequence>MSVCLAVPGNSVAAARSTPEPSQQGPLLDFAIPAQPLATALIAFGKQANVQILTAGGTIARFRSPGATGSLTMQAALAKLLAGTGLVYEFTGKGTVVVTMPEQPGKKSASAVPREEIRELTAVEANALVGRDEGFKASLTSIGSRNDADLIDVPQSVTVVTREVMSSQQALSVEDVLRNVAGVSYVPGSGGLPLFQIRGFYSGNGLIDGMPNSNAGSGDFPPLIALERVEVMKGPQSILGDSNGNSFGGLVNVTTKQPQSQPVHEFSYTLGEQGQAQAGLDLAGPLGHAAGLTYRLVMSGQYADRSPQGYRHRRSAYLAPSIGWTTSTTQLVVGAQRILNRLPMPDHVVVLGDSLGSATPFGLLTGNPYDYANYQTNRLYYLLDQQLGHAWTWRSRGQYVQQRNDSQSWTMYNPTASGTVDPVAEAYRYSDAYYSLQNDFIRVFGTGPVTHTITLGADYSRSRVGHTDDLVHDYDGGVYNLFTDPALPRVSAVVQAQDNLPLAGTPWSVDNGLFLQDQLALGERWDMLMALRRAAYEVQTTDAQGNPWTPRRTKWVPNAGLVYKLTPDIAFYGGTSNGFQPLSYLGENGRPLVPALSHQLEAGAKFNLFHEQAWLTVSLYRIALDHSYVFLEALPNFASLGPGQTNRGLEIELAGRLAPGLDITSSYTNALITNHDGTAPSGSPRQRFNLWASYWFPGGTLKGWGLAGGVVARSRSLGQSLDYSTYYPSPGQAEVDANVSYRTDRWRMTLGVKNLFARTLYSADFNETYVPLRTRRSVILSGTYDF</sequence>
<dbReference type="Proteomes" id="UP000027987">
    <property type="component" value="Chromosome"/>
</dbReference>
<dbReference type="Gene3D" id="2.170.130.10">
    <property type="entry name" value="TonB-dependent receptor, plug domain"/>
    <property type="match status" value="1"/>
</dbReference>
<organism evidence="17 18">
    <name type="scientific">Dyella japonica A8</name>
    <dbReference type="NCBI Taxonomy" id="1217721"/>
    <lineage>
        <taxon>Bacteria</taxon>
        <taxon>Pseudomonadati</taxon>
        <taxon>Pseudomonadota</taxon>
        <taxon>Gammaproteobacteria</taxon>
        <taxon>Lysobacterales</taxon>
        <taxon>Rhodanobacteraceae</taxon>
        <taxon>Dyella</taxon>
    </lineage>
</organism>
<keyword evidence="7" id="KW-0732">Signal</keyword>
<evidence type="ECO:0000313" key="18">
    <source>
        <dbReference type="Proteomes" id="UP000027987"/>
    </source>
</evidence>
<dbReference type="InterPro" id="IPR039426">
    <property type="entry name" value="TonB-dep_rcpt-like"/>
</dbReference>
<protein>
    <recommendedName>
        <fullName evidence="16">Secretin/TonB short N-terminal domain-containing protein</fullName>
    </recommendedName>
</protein>
<evidence type="ECO:0000256" key="12">
    <source>
        <dbReference type="ARBA" id="ARBA00023170"/>
    </source>
</evidence>
<evidence type="ECO:0000256" key="3">
    <source>
        <dbReference type="ARBA" id="ARBA00022448"/>
    </source>
</evidence>
<dbReference type="InterPro" id="IPR037066">
    <property type="entry name" value="Plug_dom_sf"/>
</dbReference>
<dbReference type="GO" id="GO:0009279">
    <property type="term" value="C:cell outer membrane"/>
    <property type="evidence" value="ECO:0007669"/>
    <property type="project" value="UniProtKB-SubCell"/>
</dbReference>
<keyword evidence="6 14" id="KW-0812">Transmembrane</keyword>
<gene>
    <name evidence="17" type="ORF">HY57_00215</name>
</gene>